<feature type="compositionally biased region" description="Low complexity" evidence="13">
    <location>
        <begin position="879"/>
        <end position="891"/>
    </location>
</feature>
<dbReference type="GO" id="GO:0030115">
    <property type="term" value="C:S-layer"/>
    <property type="evidence" value="ECO:0007669"/>
    <property type="project" value="UniProtKB-SubCell"/>
</dbReference>
<keyword evidence="10 14" id="KW-1133">Transmembrane helix</keyword>
<comment type="caution">
    <text evidence="16">The sequence shown here is derived from an EMBL/GenBank/DDBJ whole genome shotgun (WGS) entry which is preliminary data.</text>
</comment>
<dbReference type="InterPro" id="IPR057149">
    <property type="entry name" value="DUF7827"/>
</dbReference>
<dbReference type="NCBIfam" id="NF045517">
    <property type="entry name" value="halo_surf_dom"/>
    <property type="match status" value="1"/>
</dbReference>
<dbReference type="GO" id="GO:0007156">
    <property type="term" value="P:homophilic cell adhesion via plasma membrane adhesion molecules"/>
    <property type="evidence" value="ECO:0007669"/>
    <property type="project" value="InterPro"/>
</dbReference>
<feature type="transmembrane region" description="Helical" evidence="14">
    <location>
        <begin position="923"/>
        <end position="941"/>
    </location>
</feature>
<evidence type="ECO:0000259" key="15">
    <source>
        <dbReference type="PROSITE" id="PS50268"/>
    </source>
</evidence>
<protein>
    <recommendedName>
        <fullName evidence="15">Cadherin domain-containing protein</fullName>
    </recommendedName>
</protein>
<evidence type="ECO:0000256" key="5">
    <source>
        <dbReference type="ARBA" id="ARBA00022512"/>
    </source>
</evidence>
<keyword evidence="11 14" id="KW-0472">Membrane</keyword>
<keyword evidence="7" id="KW-0701">S-layer</keyword>
<dbReference type="InterPro" id="IPR002126">
    <property type="entry name" value="Cadherin-like_dom"/>
</dbReference>
<keyword evidence="4" id="KW-1003">Cell membrane</keyword>
<evidence type="ECO:0000256" key="13">
    <source>
        <dbReference type="SAM" id="MobiDB-lite"/>
    </source>
</evidence>
<evidence type="ECO:0000256" key="10">
    <source>
        <dbReference type="ARBA" id="ARBA00022989"/>
    </source>
</evidence>
<dbReference type="EMBL" id="BMOU01000004">
    <property type="protein sequence ID" value="GGN96452.1"/>
    <property type="molecule type" value="Genomic_DNA"/>
</dbReference>
<keyword evidence="17" id="KW-1185">Reference proteome</keyword>
<keyword evidence="8 14" id="KW-0812">Transmembrane</keyword>
<evidence type="ECO:0000256" key="12">
    <source>
        <dbReference type="ARBA" id="ARBA00023180"/>
    </source>
</evidence>
<feature type="compositionally biased region" description="Low complexity" evidence="13">
    <location>
        <begin position="898"/>
        <end position="917"/>
    </location>
</feature>
<comment type="similarity">
    <text evidence="3">Belongs to the halobacterial S-layer protein family.</text>
</comment>
<keyword evidence="6" id="KW-0964">Secreted</keyword>
<comment type="subcellular location">
    <subcellularLocation>
        <location evidence="1">Cell membrane</location>
    </subcellularLocation>
    <subcellularLocation>
        <location evidence="2">Secreted</location>
        <location evidence="2">Cell wall</location>
        <location evidence="2">S-layer</location>
    </subcellularLocation>
</comment>
<dbReference type="GO" id="GO:0005886">
    <property type="term" value="C:plasma membrane"/>
    <property type="evidence" value="ECO:0007669"/>
    <property type="project" value="UniProtKB-SubCell"/>
</dbReference>
<evidence type="ECO:0000256" key="14">
    <source>
        <dbReference type="SAM" id="Phobius"/>
    </source>
</evidence>
<feature type="region of interest" description="Disordered" evidence="13">
    <location>
        <begin position="879"/>
        <end position="919"/>
    </location>
</feature>
<evidence type="ECO:0000313" key="17">
    <source>
        <dbReference type="Proteomes" id="UP000605784"/>
    </source>
</evidence>
<dbReference type="PROSITE" id="PS50268">
    <property type="entry name" value="CADHERIN_2"/>
    <property type="match status" value="1"/>
</dbReference>
<evidence type="ECO:0000256" key="9">
    <source>
        <dbReference type="ARBA" id="ARBA00022729"/>
    </source>
</evidence>
<organism evidence="16 17">
    <name type="scientific">Haloarcula pellucida</name>
    <dbReference type="NCBI Taxonomy" id="1427151"/>
    <lineage>
        <taxon>Archaea</taxon>
        <taxon>Methanobacteriati</taxon>
        <taxon>Methanobacteriota</taxon>
        <taxon>Stenosarchaea group</taxon>
        <taxon>Halobacteria</taxon>
        <taxon>Halobacteriales</taxon>
        <taxon>Haloarculaceae</taxon>
        <taxon>Haloarcula</taxon>
    </lineage>
</organism>
<proteinExistence type="inferred from homology"/>
<dbReference type="NCBIfam" id="TIGR04207">
    <property type="entry name" value="halo_sig_pep"/>
    <property type="match status" value="1"/>
</dbReference>
<dbReference type="RefSeq" id="WP_188998114.1">
    <property type="nucleotide sequence ID" value="NZ_BMOU01000004.1"/>
</dbReference>
<dbReference type="GO" id="GO:0005509">
    <property type="term" value="F:calcium ion binding"/>
    <property type="evidence" value="ECO:0007669"/>
    <property type="project" value="InterPro"/>
</dbReference>
<gene>
    <name evidence="16" type="ORF">GCM10009030_24730</name>
</gene>
<dbReference type="Proteomes" id="UP000605784">
    <property type="component" value="Unassembled WGS sequence"/>
</dbReference>
<dbReference type="Pfam" id="PF23951">
    <property type="entry name" value="DUF7282"/>
    <property type="match status" value="1"/>
</dbReference>
<evidence type="ECO:0000256" key="4">
    <source>
        <dbReference type="ARBA" id="ARBA00022475"/>
    </source>
</evidence>
<evidence type="ECO:0000256" key="7">
    <source>
        <dbReference type="ARBA" id="ARBA00022601"/>
    </source>
</evidence>
<evidence type="ECO:0000256" key="2">
    <source>
        <dbReference type="ARBA" id="ARBA00004237"/>
    </source>
</evidence>
<dbReference type="NCBIfam" id="TIGR04126">
    <property type="entry name" value="PGF_CTERM"/>
    <property type="match status" value="1"/>
</dbReference>
<sequence>MTETNEKIRSLFLTALMVFSVFAMSTAFAGSAAAAEPSVDQAVHYTAGNAAAGQVSGVSEGDPVLEVQFENSINDPSGETITLGLTNGNTQTLSLSGNYYHSGSQLVIDTGGTTYNRIQNVSFSSGVTDASSSDTIDAEEDFDAVYAPTTIDVTDTERGTSPDGDDEEAFRGAPVVVQADAGQTFDVVSEPSEDHSVSRQRGTGSESFIYVLNTENLEIGDYNVKTDSAPAGNTNSSLTIEDLGFTATADQNSFGEDEDIEVTVESSAINRPVDAELIDSNGNVDADTYSQNLQIDSDGEITITFNTNDDVDAGNYTVNVTDVETGITASTDQFTVAQTGDAQASFGSSVVTEDKGDIARIPIQLQNTDDGTLTIGDRSNDGYQTTVEVEDGNGDGEVTVLFNTFTAASGQSYIDVADDDDDVEIVSSPAEINRDGNAATFNTPAGNNLLDAASYDMNVTAETGASALKSTDVVDDSDDVASLSLQERSTDNVQVWTAPDSEFSDISDAADDDNASAIYNLAGNNNLTQTDTVAFDDTLVVQVEASGLEGAYEAAGDDAAGYQAVSNDFNNNTSSRNQVSDALFQLSLNETNPGANSDGVNFNVADFNTNEIAVLYDEANDTHFVAIDTDSVNAGTGTLSAVEDNDEYVANFTVRDTTELSEDTVEVNDSFTFEEPDSTLNGDEDITVQAASGQEIDGTTNIAPGSEVTVQIRSTTENSPFLKQPTAIVQSDGSFTAVADFSDNSPDTNFTAETSISDDEIDGTIGAAPSSSVSISDQESNGETVVVDSATLSEGGFIAIHNGTASGDVIGASSYLEAGSHEDVEVTLNTTQSEDFTAVAMPHLDDDGDQTYDFPENDDPYTSNGSAVTDSAAVTIVTGEQTTTEEPTTESTTEEPTTESTTEEATTMATTTEGTTTGDSGPGFTAVIALVALVAAALLAVRRDN</sequence>
<keyword evidence="9" id="KW-0732">Signal</keyword>
<evidence type="ECO:0000256" key="11">
    <source>
        <dbReference type="ARBA" id="ARBA00023136"/>
    </source>
</evidence>
<dbReference type="AlphaFoldDB" id="A0A830GP06"/>
<keyword evidence="12" id="KW-0325">Glycoprotein</keyword>
<dbReference type="Pfam" id="PF25162">
    <property type="entry name" value="DUF7827"/>
    <property type="match status" value="1"/>
</dbReference>
<name>A0A830GP06_9EURY</name>
<evidence type="ECO:0000256" key="8">
    <source>
        <dbReference type="ARBA" id="ARBA00022692"/>
    </source>
</evidence>
<evidence type="ECO:0000313" key="16">
    <source>
        <dbReference type="EMBL" id="GGN96452.1"/>
    </source>
</evidence>
<dbReference type="InterPro" id="IPR055706">
    <property type="entry name" value="Slg1/2_DUF7282"/>
</dbReference>
<feature type="domain" description="Cadherin" evidence="15">
    <location>
        <begin position="626"/>
        <end position="722"/>
    </location>
</feature>
<evidence type="ECO:0000256" key="3">
    <source>
        <dbReference type="ARBA" id="ARBA00009327"/>
    </source>
</evidence>
<keyword evidence="5" id="KW-0134">Cell wall</keyword>
<dbReference type="InterPro" id="IPR026452">
    <property type="entry name" value="Surf_glycop_sig_pep"/>
</dbReference>
<evidence type="ECO:0000256" key="6">
    <source>
        <dbReference type="ARBA" id="ARBA00022525"/>
    </source>
</evidence>
<dbReference type="Pfam" id="PF18204">
    <property type="entry name" value="PGF-CTERM"/>
    <property type="match status" value="1"/>
</dbReference>
<reference evidence="16" key="2">
    <citation type="submission" date="2020-09" db="EMBL/GenBank/DDBJ databases">
        <authorList>
            <person name="Sun Q."/>
            <person name="Ohkuma M."/>
        </authorList>
    </citation>
    <scope>NUCLEOTIDE SEQUENCE</scope>
    <source>
        <strain evidence="16">JCM 17820</strain>
    </source>
</reference>
<dbReference type="InterPro" id="IPR026371">
    <property type="entry name" value="PGF_CTERM"/>
</dbReference>
<evidence type="ECO:0000256" key="1">
    <source>
        <dbReference type="ARBA" id="ARBA00004236"/>
    </source>
</evidence>
<accession>A0A830GP06</accession>
<reference evidence="16" key="1">
    <citation type="journal article" date="2014" name="Int. J. Syst. Evol. Microbiol.">
        <title>Complete genome sequence of Corynebacterium casei LMG S-19264T (=DSM 44701T), isolated from a smear-ripened cheese.</title>
        <authorList>
            <consortium name="US DOE Joint Genome Institute (JGI-PGF)"/>
            <person name="Walter F."/>
            <person name="Albersmeier A."/>
            <person name="Kalinowski J."/>
            <person name="Ruckert C."/>
        </authorList>
    </citation>
    <scope>NUCLEOTIDE SEQUENCE</scope>
    <source>
        <strain evidence="16">JCM 17820</strain>
    </source>
</reference>